<dbReference type="Proteomes" id="UP001273531">
    <property type="component" value="Unassembled WGS sequence"/>
</dbReference>
<dbReference type="EMBL" id="JAWJEJ010000002">
    <property type="protein sequence ID" value="MDV3458684.1"/>
    <property type="molecule type" value="Genomic_DNA"/>
</dbReference>
<evidence type="ECO:0008006" key="3">
    <source>
        <dbReference type="Google" id="ProtNLM"/>
    </source>
</evidence>
<sequence>MQIDGATRDALIAAGSRARATMQAWREGAAFAAGVAAFAGCGDSPGRAADCAERLLEDGDWAAALLAPLLVALAADPLFEPALKFHRDSMRIGAVVFDCPAASIAASVTRPAPPPATIVFTGRIAVTRTIRTGGASLRRWLAEPMGPDFVAADAGRCRPAGAVPLCDGVVHRTDGRTEAQLVCDAASDVVTLTATIRTGAASLMREYDIATGALLRVADADDRPSRTAMLLRFLRVAGRADAGACFAEATRAEGFHLRWAAMREWLALDAAGALPRLTEMALRDSNREVRAAAACMLSVVTNRLEQRCPG</sequence>
<name>A0ABU3YBK7_9SPHN</name>
<organism evidence="1 2">
    <name type="scientific">Sphingomonas agrestis</name>
    <dbReference type="NCBI Taxonomy" id="3080540"/>
    <lineage>
        <taxon>Bacteria</taxon>
        <taxon>Pseudomonadati</taxon>
        <taxon>Pseudomonadota</taxon>
        <taxon>Alphaproteobacteria</taxon>
        <taxon>Sphingomonadales</taxon>
        <taxon>Sphingomonadaceae</taxon>
        <taxon>Sphingomonas</taxon>
    </lineage>
</organism>
<proteinExistence type="predicted"/>
<accession>A0ABU3YBK7</accession>
<comment type="caution">
    <text evidence="1">The sequence shown here is derived from an EMBL/GenBank/DDBJ whole genome shotgun (WGS) entry which is preliminary data.</text>
</comment>
<reference evidence="1 2" key="1">
    <citation type="submission" date="2023-10" db="EMBL/GenBank/DDBJ databases">
        <title>Sphingomonas sp. HF-S4 16S ribosomal RNA gene Genome sequencing and assembly.</title>
        <authorList>
            <person name="Lee H."/>
        </authorList>
    </citation>
    <scope>NUCLEOTIDE SEQUENCE [LARGE SCALE GENOMIC DNA]</scope>
    <source>
        <strain evidence="1 2">HF-S4</strain>
    </source>
</reference>
<keyword evidence="2" id="KW-1185">Reference proteome</keyword>
<evidence type="ECO:0000313" key="2">
    <source>
        <dbReference type="Proteomes" id="UP001273531"/>
    </source>
</evidence>
<evidence type="ECO:0000313" key="1">
    <source>
        <dbReference type="EMBL" id="MDV3458684.1"/>
    </source>
</evidence>
<gene>
    <name evidence="1" type="ORF">RZN05_16925</name>
</gene>
<protein>
    <recommendedName>
        <fullName evidence="3">HEAT repeat domain-containing protein</fullName>
    </recommendedName>
</protein>
<dbReference type="RefSeq" id="WP_317227861.1">
    <property type="nucleotide sequence ID" value="NZ_JAWJEJ010000002.1"/>
</dbReference>